<organism evidence="2 3">
    <name type="scientific">Saccharomyces eubayanus</name>
    <name type="common">Yeast</name>
    <dbReference type="NCBI Taxonomy" id="1080349"/>
    <lineage>
        <taxon>Eukaryota</taxon>
        <taxon>Fungi</taxon>
        <taxon>Dikarya</taxon>
        <taxon>Ascomycota</taxon>
        <taxon>Saccharomycotina</taxon>
        <taxon>Saccharomycetes</taxon>
        <taxon>Saccharomycetales</taxon>
        <taxon>Saccharomycetaceae</taxon>
        <taxon>Saccharomyces</taxon>
    </lineage>
</organism>
<protein>
    <submittedName>
        <fullName evidence="2">Uncharacterized protein</fullName>
    </submittedName>
</protein>
<feature type="chain" id="PRO_5046451789" evidence="1">
    <location>
        <begin position="18"/>
        <end position="191"/>
    </location>
</feature>
<proteinExistence type="predicted"/>
<evidence type="ECO:0000313" key="3">
    <source>
        <dbReference type="Proteomes" id="UP001152964"/>
    </source>
</evidence>
<keyword evidence="1" id="KW-0732">Signal</keyword>
<accession>A0ABN8VRA1</accession>
<feature type="signal peptide" evidence="1">
    <location>
        <begin position="1"/>
        <end position="17"/>
    </location>
</feature>
<gene>
    <name evidence="2" type="primary">U6500G00600</name>
    <name evidence="2" type="ORF">SEUBUCD650_0G00600</name>
</gene>
<dbReference type="Proteomes" id="UP001152964">
    <property type="component" value="Chromosome 7"/>
</dbReference>
<dbReference type="EMBL" id="OX291497">
    <property type="protein sequence ID" value="CAI1981499.1"/>
    <property type="molecule type" value="Genomic_DNA"/>
</dbReference>
<evidence type="ECO:0000256" key="1">
    <source>
        <dbReference type="SAM" id="SignalP"/>
    </source>
</evidence>
<name>A0ABN8VRA1_SACEU</name>
<reference evidence="2" key="1">
    <citation type="submission" date="2022-08" db="EMBL/GenBank/DDBJ databases">
        <authorList>
            <person name="Byrne P K."/>
        </authorList>
    </citation>
    <scope>NUCLEOTIDE SEQUENCE</scope>
    <source>
        <strain evidence="2">UCD650</strain>
    </source>
</reference>
<evidence type="ECO:0000313" key="2">
    <source>
        <dbReference type="EMBL" id="CAI1981499.1"/>
    </source>
</evidence>
<sequence>MLKLCSLTSLLIIFAQAEFIDSNGAYIYTSASELSKLTRFPVTPVYLPNSGKLQDINHPNGAPRYLYDDSQVNMDQIDTALEAYRYHNPATNVSSFIQNTEANKSDSAELAKRSIGIIAQVITSVLEYAWFKFHSCGAVYKTIGHTHYRIEICTTRKTCEIPPDIIKADEADLENYSSFIYGWFISDHDST</sequence>
<keyword evidence="3" id="KW-1185">Reference proteome</keyword>